<dbReference type="PANTHER" id="PTHR47810">
    <property type="entry name" value="DNA LIGASE"/>
    <property type="match status" value="1"/>
</dbReference>
<proteinExistence type="predicted"/>
<keyword evidence="1" id="KW-0436">Ligase</keyword>
<dbReference type="InterPro" id="IPR012310">
    <property type="entry name" value="DNA_ligase_ATP-dep_cent"/>
</dbReference>
<dbReference type="Pfam" id="PF01068">
    <property type="entry name" value="DNA_ligase_A_M"/>
    <property type="match status" value="1"/>
</dbReference>
<reference evidence="6" key="1">
    <citation type="journal article" date="2020" name="J. Eukaryot. Microbiol.">
        <title>De novo Sequencing, Assembly and Annotation of the Transcriptome for the Free-Living Testate Amoeba Arcella intermedia.</title>
        <authorList>
            <person name="Ribeiro G.M."/>
            <person name="Porfirio-Sousa A.L."/>
            <person name="Maurer-Alcala X.X."/>
            <person name="Katz L.A."/>
            <person name="Lahr D.J.G."/>
        </authorList>
    </citation>
    <scope>NUCLEOTIDE SEQUENCE</scope>
</reference>
<dbReference type="PANTHER" id="PTHR47810:SF1">
    <property type="entry name" value="DNA LIGASE B"/>
    <property type="match status" value="1"/>
</dbReference>
<keyword evidence="4" id="KW-0234">DNA repair</keyword>
<evidence type="ECO:0000256" key="1">
    <source>
        <dbReference type="ARBA" id="ARBA00022598"/>
    </source>
</evidence>
<evidence type="ECO:0000313" key="6">
    <source>
        <dbReference type="EMBL" id="NDV36287.1"/>
    </source>
</evidence>
<dbReference type="CDD" id="cd07896">
    <property type="entry name" value="Adenylation_kDNA_ligase_like"/>
    <property type="match status" value="1"/>
</dbReference>
<keyword evidence="2" id="KW-0235">DNA replication</keyword>
<accession>A0A6B2LHH3</accession>
<dbReference type="SUPFAM" id="SSF56091">
    <property type="entry name" value="DNA ligase/mRNA capping enzyme, catalytic domain"/>
    <property type="match status" value="1"/>
</dbReference>
<dbReference type="GO" id="GO:0006260">
    <property type="term" value="P:DNA replication"/>
    <property type="evidence" value="ECO:0007669"/>
    <property type="project" value="UniProtKB-KW"/>
</dbReference>
<sequence>MSKNITNSMSLPREWTKEIDPTGWWITEKYDGIRAYWDGHSLYTKKGIKIPLDEHFTSHFPSGIVLDGELWCGYNSLVKMQAILTKILKSTNQVCLEADKVQYKIFDAPSLDGSYSQRIHKLRQQMNPNSVASVVDILECTGEAHLMQALEQIEKKGGEGLVIRDPKSFYEKGRTNSLLKVKSYKDTEVTMIEISPNSYAYLCLQCGLNQKSDLLHFVGRTENHVL</sequence>
<dbReference type="Gene3D" id="3.30.470.30">
    <property type="entry name" value="DNA ligase/mRNA capping enzyme"/>
    <property type="match status" value="1"/>
</dbReference>
<evidence type="ECO:0000259" key="5">
    <source>
        <dbReference type="Pfam" id="PF01068"/>
    </source>
</evidence>
<dbReference type="PROSITE" id="PS00333">
    <property type="entry name" value="DNA_LIGASE_A2"/>
    <property type="match status" value="1"/>
</dbReference>
<organism evidence="6">
    <name type="scientific">Arcella intermedia</name>
    <dbReference type="NCBI Taxonomy" id="1963864"/>
    <lineage>
        <taxon>Eukaryota</taxon>
        <taxon>Amoebozoa</taxon>
        <taxon>Tubulinea</taxon>
        <taxon>Elardia</taxon>
        <taxon>Arcellinida</taxon>
        <taxon>Sphaerothecina</taxon>
        <taxon>Arcellidae</taxon>
        <taxon>Arcella</taxon>
    </lineage>
</organism>
<dbReference type="GO" id="GO:0006310">
    <property type="term" value="P:DNA recombination"/>
    <property type="evidence" value="ECO:0007669"/>
    <property type="project" value="InterPro"/>
</dbReference>
<dbReference type="EMBL" id="GIBP01007318">
    <property type="protein sequence ID" value="NDV36287.1"/>
    <property type="molecule type" value="Transcribed_RNA"/>
</dbReference>
<dbReference type="GO" id="GO:0003910">
    <property type="term" value="F:DNA ligase (ATP) activity"/>
    <property type="evidence" value="ECO:0007669"/>
    <property type="project" value="InterPro"/>
</dbReference>
<dbReference type="GO" id="GO:0005524">
    <property type="term" value="F:ATP binding"/>
    <property type="evidence" value="ECO:0007669"/>
    <property type="project" value="InterPro"/>
</dbReference>
<feature type="domain" description="ATP-dependent DNA ligase family profile" evidence="5">
    <location>
        <begin position="13"/>
        <end position="182"/>
    </location>
</feature>
<evidence type="ECO:0000256" key="2">
    <source>
        <dbReference type="ARBA" id="ARBA00022705"/>
    </source>
</evidence>
<dbReference type="GO" id="GO:0006281">
    <property type="term" value="P:DNA repair"/>
    <property type="evidence" value="ECO:0007669"/>
    <property type="project" value="UniProtKB-KW"/>
</dbReference>
<name>A0A6B2LHH3_9EUKA</name>
<keyword evidence="3" id="KW-0227">DNA damage</keyword>
<protein>
    <recommendedName>
        <fullName evidence="5">ATP-dependent DNA ligase family profile domain-containing protein</fullName>
    </recommendedName>
</protein>
<dbReference type="AlphaFoldDB" id="A0A6B2LHH3"/>
<dbReference type="InterPro" id="IPR050326">
    <property type="entry name" value="NAD_dep_DNA_ligaseB"/>
</dbReference>
<dbReference type="Gene3D" id="3.30.1490.70">
    <property type="match status" value="1"/>
</dbReference>
<evidence type="ECO:0000256" key="3">
    <source>
        <dbReference type="ARBA" id="ARBA00022763"/>
    </source>
</evidence>
<dbReference type="InterPro" id="IPR016059">
    <property type="entry name" value="DNA_ligase_ATP-dep_CS"/>
</dbReference>
<evidence type="ECO:0000256" key="4">
    <source>
        <dbReference type="ARBA" id="ARBA00023204"/>
    </source>
</evidence>